<evidence type="ECO:0000256" key="1">
    <source>
        <dbReference type="SAM" id="MobiDB-lite"/>
    </source>
</evidence>
<dbReference type="GeneID" id="5887916"/>
<name>A9UQ93_MONBE</name>
<dbReference type="Proteomes" id="UP000001357">
    <property type="component" value="Unassembled WGS sequence"/>
</dbReference>
<feature type="compositionally biased region" description="Low complexity" evidence="1">
    <location>
        <begin position="1"/>
        <end position="13"/>
    </location>
</feature>
<proteinExistence type="predicted"/>
<dbReference type="RefSeq" id="XP_001742770.1">
    <property type="nucleotide sequence ID" value="XM_001742718.1"/>
</dbReference>
<dbReference type="InParanoid" id="A9UQ93"/>
<feature type="region of interest" description="Disordered" evidence="1">
    <location>
        <begin position="35"/>
        <end position="74"/>
    </location>
</feature>
<dbReference type="AlphaFoldDB" id="A9UQ93"/>
<feature type="region of interest" description="Disordered" evidence="1">
    <location>
        <begin position="80"/>
        <end position="99"/>
    </location>
</feature>
<organism evidence="2 3">
    <name type="scientific">Monosiga brevicollis</name>
    <name type="common">Choanoflagellate</name>
    <dbReference type="NCBI Taxonomy" id="81824"/>
    <lineage>
        <taxon>Eukaryota</taxon>
        <taxon>Choanoflagellata</taxon>
        <taxon>Craspedida</taxon>
        <taxon>Salpingoecidae</taxon>
        <taxon>Monosiga</taxon>
    </lineage>
</organism>
<feature type="region of interest" description="Disordered" evidence="1">
    <location>
        <begin position="1"/>
        <end position="20"/>
    </location>
</feature>
<feature type="region of interest" description="Disordered" evidence="1">
    <location>
        <begin position="118"/>
        <end position="142"/>
    </location>
</feature>
<protein>
    <submittedName>
        <fullName evidence="2">Uncharacterized protein</fullName>
    </submittedName>
</protein>
<accession>A9UQ93</accession>
<dbReference type="EMBL" id="CH991543">
    <property type="protein sequence ID" value="EDQ93008.1"/>
    <property type="molecule type" value="Genomic_DNA"/>
</dbReference>
<evidence type="ECO:0000313" key="2">
    <source>
        <dbReference type="EMBL" id="EDQ93008.1"/>
    </source>
</evidence>
<sequence>MAHHQSAAAMAASTSVDDLPEPTFALVHPKARSAVQLDSSSEQSQLKAALAPNKVLPAPEARRHVLPSTRRSSSGLLLVASPSSPEATRSTACESVTTSPLLHRREAKNLQLHLPHHSHAQPNLRKGGSLDQVVRSAAASPRPDVKMSLMARRRAASLSIDLPENQPVKNAEDLREEHWDQGSLDHLFDLAAKTGHEEAALRLDPNATPSPTSSHYSTSDLFSPDMSPILPTPSSVIAHTHAFRYGSDTTSERGSLSSEGSRPSLDQALGIKYLPSPLGHEAHAFGEDSVTDYFAELELSSDARRAVRLE</sequence>
<keyword evidence="3" id="KW-1185">Reference proteome</keyword>
<dbReference type="KEGG" id="mbr:MONBRDRAFT_35608"/>
<evidence type="ECO:0000313" key="3">
    <source>
        <dbReference type="Proteomes" id="UP000001357"/>
    </source>
</evidence>
<reference evidence="2 3" key="1">
    <citation type="journal article" date="2008" name="Nature">
        <title>The genome of the choanoflagellate Monosiga brevicollis and the origin of metazoans.</title>
        <authorList>
            <consortium name="JGI Sequencing"/>
            <person name="King N."/>
            <person name="Westbrook M.J."/>
            <person name="Young S.L."/>
            <person name="Kuo A."/>
            <person name="Abedin M."/>
            <person name="Chapman J."/>
            <person name="Fairclough S."/>
            <person name="Hellsten U."/>
            <person name="Isogai Y."/>
            <person name="Letunic I."/>
            <person name="Marr M."/>
            <person name="Pincus D."/>
            <person name="Putnam N."/>
            <person name="Rokas A."/>
            <person name="Wright K.J."/>
            <person name="Zuzow R."/>
            <person name="Dirks W."/>
            <person name="Good M."/>
            <person name="Goodstein D."/>
            <person name="Lemons D."/>
            <person name="Li W."/>
            <person name="Lyons J.B."/>
            <person name="Morris A."/>
            <person name="Nichols S."/>
            <person name="Richter D.J."/>
            <person name="Salamov A."/>
            <person name="Bork P."/>
            <person name="Lim W.A."/>
            <person name="Manning G."/>
            <person name="Miller W.T."/>
            <person name="McGinnis W."/>
            <person name="Shapiro H."/>
            <person name="Tjian R."/>
            <person name="Grigoriev I.V."/>
            <person name="Rokhsar D."/>
        </authorList>
    </citation>
    <scope>NUCLEOTIDE SEQUENCE [LARGE SCALE GENOMIC DNA]</scope>
    <source>
        <strain evidence="3">MX1 / ATCC 50154</strain>
    </source>
</reference>
<feature type="compositionally biased region" description="Polar residues" evidence="1">
    <location>
        <begin position="36"/>
        <end position="46"/>
    </location>
</feature>
<gene>
    <name evidence="2" type="ORF">MONBRDRAFT_35608</name>
</gene>